<name>A0AAV9Y3H5_9CRYT</name>
<evidence type="ECO:0000256" key="1">
    <source>
        <dbReference type="SAM" id="Coils"/>
    </source>
</evidence>
<evidence type="ECO:0000313" key="3">
    <source>
        <dbReference type="EMBL" id="KAK6590510.1"/>
    </source>
</evidence>
<sequence length="584" mass="65681">MHQLNGNPQQWNVNQNSIAGGIPIKPNTNIQGFQNMIPRMGVYSTPHSPQKSANLPPSIRPSPFPRHVSVPIHGMNTIQSLNHLTPTQEFIVSNFTSQNGGFGTNGETQGQGIHGVQGQQMLGPQQKPNQQGMPIQGSNVDSPERDQNRSGFGSKLINSFIPWIGTCGAQSQGQNFNNQNNKGQSGATPGTSISFCGPDIGAMTPDFPSSHDSNYSFSNKVRESVKHLGDIGGNGNSNELEKDNRELRKHLFELGEAVHEYISKMNDPNSESQLIAALTRQLCTIHQKIGDVKYSSFSGKERILINTDTEFVNNIVHSINSVFGKIELLSAAYSNDKSALMFINEMQKSLFEIGNQLEKFDSVYKNKCSEFDSAKNIANVVENDNKHLSERLRESNEQIKMLRERIIVLSTNIEDNNSIQSQTSSPMYKKLEREKQELERKVTEFEYQLQETKKSLEMSEKKYNNLVHEETIKAQWPKPELTKGRSHEDLIEILKTIDPDSKTLQSIAENLVKKDQNLSPPQPTLKDRVINLQVNNSELDHLANDKNIGELHKDTIRMQLEQFQKLHLLNENVNKNSTRVKFAK</sequence>
<feature type="coiled-coil region" evidence="1">
    <location>
        <begin position="378"/>
        <end position="469"/>
    </location>
</feature>
<reference evidence="3 4" key="1">
    <citation type="submission" date="2023-10" db="EMBL/GenBank/DDBJ databases">
        <title>Comparative genomics analysis reveals potential genetic determinants of host preference in Cryptosporidium xiaoi.</title>
        <authorList>
            <person name="Xiao L."/>
            <person name="Li J."/>
        </authorList>
    </citation>
    <scope>NUCLEOTIDE SEQUENCE [LARGE SCALE GENOMIC DNA]</scope>
    <source>
        <strain evidence="3 4">52996</strain>
    </source>
</reference>
<dbReference type="Proteomes" id="UP001311799">
    <property type="component" value="Unassembled WGS sequence"/>
</dbReference>
<evidence type="ECO:0000313" key="4">
    <source>
        <dbReference type="Proteomes" id="UP001311799"/>
    </source>
</evidence>
<keyword evidence="1" id="KW-0175">Coiled coil</keyword>
<proteinExistence type="predicted"/>
<gene>
    <name evidence="3" type="ORF">RS030_152259</name>
</gene>
<feature type="region of interest" description="Disordered" evidence="2">
    <location>
        <begin position="175"/>
        <end position="194"/>
    </location>
</feature>
<feature type="region of interest" description="Disordered" evidence="2">
    <location>
        <begin position="119"/>
        <end position="153"/>
    </location>
</feature>
<dbReference type="EMBL" id="JAWDEY010000006">
    <property type="protein sequence ID" value="KAK6590510.1"/>
    <property type="molecule type" value="Genomic_DNA"/>
</dbReference>
<evidence type="ECO:0000256" key="2">
    <source>
        <dbReference type="SAM" id="MobiDB-lite"/>
    </source>
</evidence>
<feature type="compositionally biased region" description="Low complexity" evidence="2">
    <location>
        <begin position="175"/>
        <end position="186"/>
    </location>
</feature>
<comment type="caution">
    <text evidence="3">The sequence shown here is derived from an EMBL/GenBank/DDBJ whole genome shotgun (WGS) entry which is preliminary data.</text>
</comment>
<protein>
    <submittedName>
        <fullName evidence="3">Coiled coil</fullName>
    </submittedName>
</protein>
<feature type="compositionally biased region" description="Polar residues" evidence="2">
    <location>
        <begin position="45"/>
        <end position="55"/>
    </location>
</feature>
<feature type="compositionally biased region" description="Polar residues" evidence="2">
    <location>
        <begin position="122"/>
        <end position="141"/>
    </location>
</feature>
<dbReference type="AlphaFoldDB" id="A0AAV9Y3H5"/>
<feature type="region of interest" description="Disordered" evidence="2">
    <location>
        <begin position="44"/>
        <end position="67"/>
    </location>
</feature>
<feature type="region of interest" description="Disordered" evidence="2">
    <location>
        <begin position="95"/>
        <end position="114"/>
    </location>
</feature>
<keyword evidence="4" id="KW-1185">Reference proteome</keyword>
<organism evidence="3 4">
    <name type="scientific">Cryptosporidium xiaoi</name>
    <dbReference type="NCBI Taxonomy" id="659607"/>
    <lineage>
        <taxon>Eukaryota</taxon>
        <taxon>Sar</taxon>
        <taxon>Alveolata</taxon>
        <taxon>Apicomplexa</taxon>
        <taxon>Conoidasida</taxon>
        <taxon>Coccidia</taxon>
        <taxon>Eucoccidiorida</taxon>
        <taxon>Eimeriorina</taxon>
        <taxon>Cryptosporidiidae</taxon>
        <taxon>Cryptosporidium</taxon>
    </lineage>
</organism>
<accession>A0AAV9Y3H5</accession>